<evidence type="ECO:0000259" key="2">
    <source>
        <dbReference type="PROSITE" id="PS50030"/>
    </source>
</evidence>
<proteinExistence type="predicted"/>
<accession>A0A8H5BTA1</accession>
<dbReference type="InterPro" id="IPR015940">
    <property type="entry name" value="UBA"/>
</dbReference>
<comment type="caution">
    <text evidence="3">The sequence shown here is derived from an EMBL/GenBank/DDBJ whole genome shotgun (WGS) entry which is preliminary data.</text>
</comment>
<organism evidence="3 4">
    <name type="scientific">Ephemerocybe angulata</name>
    <dbReference type="NCBI Taxonomy" id="980116"/>
    <lineage>
        <taxon>Eukaryota</taxon>
        <taxon>Fungi</taxon>
        <taxon>Dikarya</taxon>
        <taxon>Basidiomycota</taxon>
        <taxon>Agaricomycotina</taxon>
        <taxon>Agaricomycetes</taxon>
        <taxon>Agaricomycetidae</taxon>
        <taxon>Agaricales</taxon>
        <taxon>Agaricineae</taxon>
        <taxon>Psathyrellaceae</taxon>
        <taxon>Ephemerocybe</taxon>
    </lineage>
</organism>
<keyword evidence="4" id="KW-1185">Reference proteome</keyword>
<gene>
    <name evidence="3" type="ORF">D9611_013211</name>
</gene>
<dbReference type="PROSITE" id="PS50030">
    <property type="entry name" value="UBA"/>
    <property type="match status" value="1"/>
</dbReference>
<dbReference type="EMBL" id="JAACJK010000121">
    <property type="protein sequence ID" value="KAF5329165.1"/>
    <property type="molecule type" value="Genomic_DNA"/>
</dbReference>
<dbReference type="AlphaFoldDB" id="A0A8H5BTA1"/>
<dbReference type="OrthoDB" id="3034494at2759"/>
<dbReference type="SUPFAM" id="SSF46934">
    <property type="entry name" value="UBA-like"/>
    <property type="match status" value="1"/>
</dbReference>
<feature type="compositionally biased region" description="Low complexity" evidence="1">
    <location>
        <begin position="50"/>
        <end position="59"/>
    </location>
</feature>
<dbReference type="Pfam" id="PF22562">
    <property type="entry name" value="UBA_7"/>
    <property type="match status" value="1"/>
</dbReference>
<feature type="compositionally biased region" description="Gly residues" evidence="1">
    <location>
        <begin position="81"/>
        <end position="90"/>
    </location>
</feature>
<dbReference type="Proteomes" id="UP000541558">
    <property type="component" value="Unassembled WGS sequence"/>
</dbReference>
<name>A0A8H5BTA1_9AGAR</name>
<protein>
    <recommendedName>
        <fullName evidence="2">UBA domain-containing protein</fullName>
    </recommendedName>
</protein>
<dbReference type="InterPro" id="IPR009060">
    <property type="entry name" value="UBA-like_sf"/>
</dbReference>
<dbReference type="SMART" id="SM00165">
    <property type="entry name" value="UBA"/>
    <property type="match status" value="1"/>
</dbReference>
<evidence type="ECO:0000256" key="1">
    <source>
        <dbReference type="SAM" id="MobiDB-lite"/>
    </source>
</evidence>
<reference evidence="3 4" key="1">
    <citation type="journal article" date="2020" name="ISME J.">
        <title>Uncovering the hidden diversity of litter-decomposition mechanisms in mushroom-forming fungi.</title>
        <authorList>
            <person name="Floudas D."/>
            <person name="Bentzer J."/>
            <person name="Ahren D."/>
            <person name="Johansson T."/>
            <person name="Persson P."/>
            <person name="Tunlid A."/>
        </authorList>
    </citation>
    <scope>NUCLEOTIDE SEQUENCE [LARGE SCALE GENOMIC DNA]</scope>
    <source>
        <strain evidence="3 4">CBS 175.51</strain>
    </source>
</reference>
<evidence type="ECO:0000313" key="4">
    <source>
        <dbReference type="Proteomes" id="UP000541558"/>
    </source>
</evidence>
<feature type="region of interest" description="Disordered" evidence="1">
    <location>
        <begin position="42"/>
        <end position="90"/>
    </location>
</feature>
<evidence type="ECO:0000313" key="3">
    <source>
        <dbReference type="EMBL" id="KAF5329165.1"/>
    </source>
</evidence>
<dbReference type="Gene3D" id="1.10.8.10">
    <property type="entry name" value="DNA helicase RuvA subunit, C-terminal domain"/>
    <property type="match status" value="1"/>
</dbReference>
<feature type="domain" description="UBA" evidence="2">
    <location>
        <begin position="1"/>
        <end position="43"/>
    </location>
</feature>
<dbReference type="CDD" id="cd14297">
    <property type="entry name" value="UBA2_spUBP14_like"/>
    <property type="match status" value="1"/>
</dbReference>
<sequence length="90" mass="9603">MRRRRRRMVGMLADMGFTSAQAKKALKETSGDAERAVEWLFSHPEETGEDTSTTATFSADSHKGPSVQSGHSVAHIHIGDEVGGGGDCGD</sequence>